<keyword evidence="12" id="KW-1185">Reference proteome</keyword>
<gene>
    <name evidence="11" type="ORF">EJB05_54528</name>
</gene>
<evidence type="ECO:0008006" key="13">
    <source>
        <dbReference type="Google" id="ProtNLM"/>
    </source>
</evidence>
<keyword evidence="10" id="KW-1133">Transmembrane helix</keyword>
<dbReference type="FunFam" id="1.10.630.10:FF:000064">
    <property type="entry name" value="Cytochrome P450 monooxygenase"/>
    <property type="match status" value="1"/>
</dbReference>
<dbReference type="Pfam" id="PF00067">
    <property type="entry name" value="p450"/>
    <property type="match status" value="2"/>
</dbReference>
<evidence type="ECO:0000256" key="8">
    <source>
        <dbReference type="PIRSR" id="PIRSR602401-1"/>
    </source>
</evidence>
<feature type="transmembrane region" description="Helical" evidence="10">
    <location>
        <begin position="70"/>
        <end position="92"/>
    </location>
</feature>
<dbReference type="InterPro" id="IPR002401">
    <property type="entry name" value="Cyt_P450_E_grp-I"/>
</dbReference>
<dbReference type="PRINTS" id="PR00463">
    <property type="entry name" value="EP450I"/>
</dbReference>
<dbReference type="GO" id="GO:0005506">
    <property type="term" value="F:iron ion binding"/>
    <property type="evidence" value="ECO:0007669"/>
    <property type="project" value="InterPro"/>
</dbReference>
<comment type="cofactor">
    <cofactor evidence="1 8">
        <name>heme</name>
        <dbReference type="ChEBI" id="CHEBI:30413"/>
    </cofactor>
</comment>
<dbReference type="GO" id="GO:0020037">
    <property type="term" value="F:heme binding"/>
    <property type="evidence" value="ECO:0007669"/>
    <property type="project" value="InterPro"/>
</dbReference>
<keyword evidence="10" id="KW-0812">Transmembrane</keyword>
<dbReference type="InterPro" id="IPR001128">
    <property type="entry name" value="Cyt_P450"/>
</dbReference>
<dbReference type="PANTHER" id="PTHR47955:SF21">
    <property type="entry name" value="OS06G0642300 PROTEIN"/>
    <property type="match status" value="1"/>
</dbReference>
<keyword evidence="6 8" id="KW-0408">Iron</keyword>
<comment type="caution">
    <text evidence="11">The sequence shown here is derived from an EMBL/GenBank/DDBJ whole genome shotgun (WGS) entry which is preliminary data.</text>
</comment>
<dbReference type="PROSITE" id="PS00086">
    <property type="entry name" value="CYTOCHROME_P450"/>
    <property type="match status" value="2"/>
</dbReference>
<keyword evidence="3 8" id="KW-0349">Heme</keyword>
<evidence type="ECO:0000256" key="1">
    <source>
        <dbReference type="ARBA" id="ARBA00001971"/>
    </source>
</evidence>
<dbReference type="PANTHER" id="PTHR47955">
    <property type="entry name" value="CYTOCHROME P450 FAMILY 71 PROTEIN"/>
    <property type="match status" value="1"/>
</dbReference>
<organism evidence="11 12">
    <name type="scientific">Eragrostis curvula</name>
    <name type="common">weeping love grass</name>
    <dbReference type="NCBI Taxonomy" id="38414"/>
    <lineage>
        <taxon>Eukaryota</taxon>
        <taxon>Viridiplantae</taxon>
        <taxon>Streptophyta</taxon>
        <taxon>Embryophyta</taxon>
        <taxon>Tracheophyta</taxon>
        <taxon>Spermatophyta</taxon>
        <taxon>Magnoliopsida</taxon>
        <taxon>Liliopsida</taxon>
        <taxon>Poales</taxon>
        <taxon>Poaceae</taxon>
        <taxon>PACMAD clade</taxon>
        <taxon>Chloridoideae</taxon>
        <taxon>Eragrostideae</taxon>
        <taxon>Eragrostidinae</taxon>
        <taxon>Eragrostis</taxon>
    </lineage>
</organism>
<dbReference type="InterPro" id="IPR036396">
    <property type="entry name" value="Cyt_P450_sf"/>
</dbReference>
<comment type="similarity">
    <text evidence="2 9">Belongs to the cytochrome P450 family.</text>
</comment>
<evidence type="ECO:0000256" key="10">
    <source>
        <dbReference type="SAM" id="Phobius"/>
    </source>
</evidence>
<feature type="binding site" description="axial binding residue" evidence="8">
    <location>
        <position position="588"/>
    </location>
    <ligand>
        <name>heme</name>
        <dbReference type="ChEBI" id="CHEBI:30413"/>
    </ligand>
    <ligandPart>
        <name>Fe</name>
        <dbReference type="ChEBI" id="CHEBI:18248"/>
    </ligandPart>
</feature>
<keyword evidence="5 9" id="KW-0560">Oxidoreductase</keyword>
<dbReference type="InterPro" id="IPR017972">
    <property type="entry name" value="Cyt_P450_CS"/>
</dbReference>
<evidence type="ECO:0000256" key="6">
    <source>
        <dbReference type="ARBA" id="ARBA00023004"/>
    </source>
</evidence>
<evidence type="ECO:0000256" key="4">
    <source>
        <dbReference type="ARBA" id="ARBA00022723"/>
    </source>
</evidence>
<keyword evidence="7 9" id="KW-0503">Monooxygenase</keyword>
<protein>
    <recommendedName>
        <fullName evidence="13">Cytochrome P450</fullName>
    </recommendedName>
</protein>
<dbReference type="PRINTS" id="PR00385">
    <property type="entry name" value="P450"/>
</dbReference>
<dbReference type="SUPFAM" id="SSF48264">
    <property type="entry name" value="Cytochrome P450"/>
    <property type="match status" value="2"/>
</dbReference>
<evidence type="ECO:0000313" key="11">
    <source>
        <dbReference type="EMBL" id="TVU00035.1"/>
    </source>
</evidence>
<evidence type="ECO:0000256" key="2">
    <source>
        <dbReference type="ARBA" id="ARBA00010617"/>
    </source>
</evidence>
<accession>A0A5J9SM60</accession>
<keyword evidence="4 8" id="KW-0479">Metal-binding</keyword>
<dbReference type="Gene3D" id="1.10.630.10">
    <property type="entry name" value="Cytochrome P450"/>
    <property type="match status" value="2"/>
</dbReference>
<feature type="transmembrane region" description="Helical" evidence="10">
    <location>
        <begin position="139"/>
        <end position="156"/>
    </location>
</feature>
<evidence type="ECO:0000256" key="7">
    <source>
        <dbReference type="ARBA" id="ARBA00023033"/>
    </source>
</evidence>
<proteinExistence type="inferred from homology"/>
<evidence type="ECO:0000313" key="12">
    <source>
        <dbReference type="Proteomes" id="UP000324897"/>
    </source>
</evidence>
<feature type="non-terminal residue" evidence="11">
    <location>
        <position position="1"/>
    </location>
</feature>
<feature type="transmembrane region" description="Helical" evidence="10">
    <location>
        <begin position="112"/>
        <end position="132"/>
    </location>
</feature>
<dbReference type="OrthoDB" id="675322at2759"/>
<name>A0A5J9SM60_9POAL</name>
<dbReference type="GO" id="GO:0016705">
    <property type="term" value="F:oxidoreductase activity, acting on paired donors, with incorporation or reduction of molecular oxygen"/>
    <property type="evidence" value="ECO:0007669"/>
    <property type="project" value="InterPro"/>
</dbReference>
<dbReference type="Proteomes" id="UP000324897">
    <property type="component" value="Unassembled WGS sequence"/>
</dbReference>
<evidence type="ECO:0000256" key="5">
    <source>
        <dbReference type="ARBA" id="ARBA00023002"/>
    </source>
</evidence>
<dbReference type="EMBL" id="RWGY01000639">
    <property type="protein sequence ID" value="TVU00035.1"/>
    <property type="molecule type" value="Genomic_DNA"/>
</dbReference>
<dbReference type="FunFam" id="1.10.630.10:FF:000126">
    <property type="entry name" value="Predicted protein"/>
    <property type="match status" value="1"/>
</dbReference>
<dbReference type="Gramene" id="TVU00035">
    <property type="protein sequence ID" value="TVU00035"/>
    <property type="gene ID" value="EJB05_54528"/>
</dbReference>
<keyword evidence="10" id="KW-0472">Membrane</keyword>
<dbReference type="AlphaFoldDB" id="A0A5J9SM60"/>
<sequence length="653" mass="73033">MPRECRESCKILGYDVPKGTTVLVNAWAITRDPKYWKDPEEFKPERFEFSTIDFKGVDFEYIPFGAGRRICPGMVFALANMELLLAALLYHFDWKLPDGLKPSELDMTEEMGITPCCLASTSFMCALSTNSMITMDMPVVYSCLFLAFLLLPLVFLKARKANGHGGAVQRLPPGPWRLPVIGSLHHLLGNPNEHRAMADLARRHGDAPLMYLKLGEVPVVVASSPDAAREILVTRSASFTSRSVRPSLRALMSDEFAGLASTPYGAHWRQLRKICIVELLSARRVRSFRRVREQEVARLLAAVAGAASGGDEPVNFSKRADVMVAEATVRAMMGDRFERRGEYLDGIAEVRELFFGFDLGDIFPSSRLAGFVGGMARRAEAIRRKMFELMDCDIRQHQEQQQIRSAADDDDEQNLLDVLLRIQREGGYEIPLTVAGVKDIIFDLFLAGIETTTATVQWAMSELMRNPRVLHKVQAELRDKLQGKWTVTDDDLPGLRYLKLVIKEALRLHPAAPMLIRECGAEACKVLGYDVPKGARVLVNAWAINRDPRHWDDDADTFRPERFEDSGAVDFRGKDMELIPFGAGRRMCPAVAFAQATVELALAAMLYHFDWELPAGVAPRDVDMEEAPGIVVGRKNDLYLHPTVRVPRAALAV</sequence>
<evidence type="ECO:0000256" key="9">
    <source>
        <dbReference type="RuleBase" id="RU000461"/>
    </source>
</evidence>
<dbReference type="GO" id="GO:0004497">
    <property type="term" value="F:monooxygenase activity"/>
    <property type="evidence" value="ECO:0007669"/>
    <property type="project" value="UniProtKB-KW"/>
</dbReference>
<reference evidence="11 12" key="1">
    <citation type="journal article" date="2019" name="Sci. Rep.">
        <title>A high-quality genome of Eragrostis curvula grass provides insights into Poaceae evolution and supports new strategies to enhance forage quality.</title>
        <authorList>
            <person name="Carballo J."/>
            <person name="Santos B.A.C.M."/>
            <person name="Zappacosta D."/>
            <person name="Garbus I."/>
            <person name="Selva J.P."/>
            <person name="Gallo C.A."/>
            <person name="Diaz A."/>
            <person name="Albertini E."/>
            <person name="Caccamo M."/>
            <person name="Echenique V."/>
        </authorList>
    </citation>
    <scope>NUCLEOTIDE SEQUENCE [LARGE SCALE GENOMIC DNA]</scope>
    <source>
        <strain evidence="12">cv. Victoria</strain>
        <tissue evidence="11">Leaf</tissue>
    </source>
</reference>
<evidence type="ECO:0000256" key="3">
    <source>
        <dbReference type="ARBA" id="ARBA00022617"/>
    </source>
</evidence>
<dbReference type="CDD" id="cd11072">
    <property type="entry name" value="CYP71-like"/>
    <property type="match status" value="1"/>
</dbReference>